<dbReference type="GO" id="GO:0051782">
    <property type="term" value="P:negative regulation of cell division"/>
    <property type="evidence" value="ECO:0007669"/>
    <property type="project" value="TreeGrafter"/>
</dbReference>
<evidence type="ECO:0000313" key="5">
    <source>
        <dbReference type="Proteomes" id="UP000319619"/>
    </source>
</evidence>
<evidence type="ECO:0000313" key="4">
    <source>
        <dbReference type="EMBL" id="TKJ42246.1"/>
    </source>
</evidence>
<accession>A0A532V4V5</accession>
<dbReference type="InterPro" id="IPR033875">
    <property type="entry name" value="FlhG"/>
</dbReference>
<dbReference type="GO" id="GO:0005829">
    <property type="term" value="C:cytosol"/>
    <property type="evidence" value="ECO:0007669"/>
    <property type="project" value="TreeGrafter"/>
</dbReference>
<feature type="domain" description="CobQ/CobB/MinD/ParA nucleotide binding" evidence="3">
    <location>
        <begin position="29"/>
        <end position="246"/>
    </location>
</feature>
<organism evidence="4 5">
    <name type="scientific">candidate division LCP-89 bacterium B3_LCP</name>
    <dbReference type="NCBI Taxonomy" id="2012998"/>
    <lineage>
        <taxon>Bacteria</taxon>
        <taxon>Pseudomonadati</taxon>
        <taxon>Bacteria division LCP-89</taxon>
    </lineage>
</organism>
<dbReference type="Gene3D" id="3.40.50.300">
    <property type="entry name" value="P-loop containing nucleotide triphosphate hydrolases"/>
    <property type="match status" value="1"/>
</dbReference>
<dbReference type="PANTHER" id="PTHR43384">
    <property type="entry name" value="SEPTUM SITE-DETERMINING PROTEIN MIND HOMOLOG, CHLOROPLASTIC-RELATED"/>
    <property type="match status" value="1"/>
</dbReference>
<protein>
    <recommendedName>
        <fullName evidence="3">CobQ/CobB/MinD/ParA nucleotide binding domain-containing protein</fullName>
    </recommendedName>
</protein>
<sequence length="290" mass="31434">MINDQAARLRDISRLKRATEEHLRPVRRIAITSGKGGVGKSNISINLGICFQRLKRRVLLVDADTNLANIDILLGLSPKYTLGDAVIGGQFLTDILLSGPEGLKILPASSGITELVGLDEVVADRLDNAMAQLESGQDAVILDTGAGISPTVVQFASGADEVIVVTTPEPTAITDAYATIKVISSRNPALKFHLLVNFAKNRQQAEEVARKIQLVVENYLTVKINTLGFIPFDAHVPQAVARQKPFVLTNPHCPASLNINLIARKLLRLPVEKKNGGSVFRHLFKTKELA</sequence>
<dbReference type="PANTHER" id="PTHR43384:SF4">
    <property type="entry name" value="CELLULOSE BIOSYNTHESIS PROTEIN BCSQ-RELATED"/>
    <property type="match status" value="1"/>
</dbReference>
<evidence type="ECO:0000259" key="3">
    <source>
        <dbReference type="Pfam" id="PF01656"/>
    </source>
</evidence>
<proteinExistence type="predicted"/>
<evidence type="ECO:0000256" key="2">
    <source>
        <dbReference type="ARBA" id="ARBA00022840"/>
    </source>
</evidence>
<dbReference type="SUPFAM" id="SSF52540">
    <property type="entry name" value="P-loop containing nucleoside triphosphate hydrolases"/>
    <property type="match status" value="1"/>
</dbReference>
<name>A0A532V4V5_UNCL8</name>
<dbReference type="PIRSF" id="PIRSF003092">
    <property type="entry name" value="MinD"/>
    <property type="match status" value="1"/>
</dbReference>
<dbReference type="InterPro" id="IPR002586">
    <property type="entry name" value="CobQ/CobB/MinD/ParA_Nub-bd_dom"/>
</dbReference>
<dbReference type="InterPro" id="IPR050625">
    <property type="entry name" value="ParA/MinD_ATPase"/>
</dbReference>
<dbReference type="InterPro" id="IPR027417">
    <property type="entry name" value="P-loop_NTPase"/>
</dbReference>
<dbReference type="GO" id="GO:0016887">
    <property type="term" value="F:ATP hydrolysis activity"/>
    <property type="evidence" value="ECO:0007669"/>
    <property type="project" value="TreeGrafter"/>
</dbReference>
<dbReference type="EMBL" id="NJBN01000001">
    <property type="protein sequence ID" value="TKJ42246.1"/>
    <property type="molecule type" value="Genomic_DNA"/>
</dbReference>
<evidence type="ECO:0000256" key="1">
    <source>
        <dbReference type="ARBA" id="ARBA00022741"/>
    </source>
</evidence>
<dbReference type="GO" id="GO:0005524">
    <property type="term" value="F:ATP binding"/>
    <property type="evidence" value="ECO:0007669"/>
    <property type="project" value="UniProtKB-KW"/>
</dbReference>
<reference evidence="4 5" key="1">
    <citation type="submission" date="2017-06" db="EMBL/GenBank/DDBJ databases">
        <title>Novel microbial phyla capable of carbon fixation and sulfur reduction in deep-sea sediments.</title>
        <authorList>
            <person name="Huang J."/>
            <person name="Baker B."/>
            <person name="Wang Y."/>
        </authorList>
    </citation>
    <scope>NUCLEOTIDE SEQUENCE [LARGE SCALE GENOMIC DNA]</scope>
    <source>
        <strain evidence="4">B3_LCP</strain>
    </source>
</reference>
<keyword evidence="1" id="KW-0547">Nucleotide-binding</keyword>
<dbReference type="AlphaFoldDB" id="A0A532V4V5"/>
<dbReference type="CDD" id="cd02038">
    <property type="entry name" value="FlhG-like"/>
    <property type="match status" value="1"/>
</dbReference>
<keyword evidence="2" id="KW-0067">ATP-binding</keyword>
<dbReference type="GO" id="GO:0009898">
    <property type="term" value="C:cytoplasmic side of plasma membrane"/>
    <property type="evidence" value="ECO:0007669"/>
    <property type="project" value="TreeGrafter"/>
</dbReference>
<dbReference type="Pfam" id="PF01656">
    <property type="entry name" value="CbiA"/>
    <property type="match status" value="1"/>
</dbReference>
<dbReference type="InterPro" id="IPR025501">
    <property type="entry name" value="MinD_FleN"/>
</dbReference>
<comment type="caution">
    <text evidence="4">The sequence shown here is derived from an EMBL/GenBank/DDBJ whole genome shotgun (WGS) entry which is preliminary data.</text>
</comment>
<gene>
    <name evidence="4" type="ORF">CEE37_00790</name>
</gene>
<dbReference type="Proteomes" id="UP000319619">
    <property type="component" value="Unassembled WGS sequence"/>
</dbReference>